<feature type="signal peptide" evidence="1">
    <location>
        <begin position="1"/>
        <end position="19"/>
    </location>
</feature>
<gene>
    <name evidence="2" type="ORF">ACFOGP_07695</name>
</gene>
<name>A0ABV7GU37_9RHOB</name>
<evidence type="ECO:0000256" key="1">
    <source>
        <dbReference type="SAM" id="SignalP"/>
    </source>
</evidence>
<proteinExistence type="predicted"/>
<protein>
    <submittedName>
        <fullName evidence="2">Uncharacterized protein</fullName>
    </submittedName>
</protein>
<dbReference type="EMBL" id="JBHRTB010000010">
    <property type="protein sequence ID" value="MFC3142587.1"/>
    <property type="molecule type" value="Genomic_DNA"/>
</dbReference>
<comment type="caution">
    <text evidence="2">The sequence shown here is derived from an EMBL/GenBank/DDBJ whole genome shotgun (WGS) entry which is preliminary data.</text>
</comment>
<accession>A0ABV7GU37</accession>
<dbReference type="Proteomes" id="UP001595632">
    <property type="component" value="Unassembled WGS sequence"/>
</dbReference>
<keyword evidence="3" id="KW-1185">Reference proteome</keyword>
<feature type="chain" id="PRO_5046791204" evidence="1">
    <location>
        <begin position="20"/>
        <end position="84"/>
    </location>
</feature>
<evidence type="ECO:0000313" key="3">
    <source>
        <dbReference type="Proteomes" id="UP001595632"/>
    </source>
</evidence>
<organism evidence="2 3">
    <name type="scientific">Psychromarinibacter halotolerans</name>
    <dbReference type="NCBI Taxonomy" id="1775175"/>
    <lineage>
        <taxon>Bacteria</taxon>
        <taxon>Pseudomonadati</taxon>
        <taxon>Pseudomonadota</taxon>
        <taxon>Alphaproteobacteria</taxon>
        <taxon>Rhodobacterales</taxon>
        <taxon>Paracoccaceae</taxon>
        <taxon>Psychromarinibacter</taxon>
    </lineage>
</organism>
<reference evidence="3" key="1">
    <citation type="journal article" date="2019" name="Int. J. Syst. Evol. Microbiol.">
        <title>The Global Catalogue of Microorganisms (GCM) 10K type strain sequencing project: providing services to taxonomists for standard genome sequencing and annotation.</title>
        <authorList>
            <consortium name="The Broad Institute Genomics Platform"/>
            <consortium name="The Broad Institute Genome Sequencing Center for Infectious Disease"/>
            <person name="Wu L."/>
            <person name="Ma J."/>
        </authorList>
    </citation>
    <scope>NUCLEOTIDE SEQUENCE [LARGE SCALE GENOMIC DNA]</scope>
    <source>
        <strain evidence="3">KCTC 52366</strain>
    </source>
</reference>
<sequence length="84" mass="8581">MKTAFAAALALAVAGPALADDAQLAKSLGVQPGEFTAAELTILKGAQGQSGNEGRVYLGNMETNHAAPVNQRAVREFLAIEAAD</sequence>
<evidence type="ECO:0000313" key="2">
    <source>
        <dbReference type="EMBL" id="MFC3142587.1"/>
    </source>
</evidence>
<keyword evidence="1" id="KW-0732">Signal</keyword>
<dbReference type="RefSeq" id="WP_275633380.1">
    <property type="nucleotide sequence ID" value="NZ_JARGYD010000005.1"/>
</dbReference>